<dbReference type="Proteomes" id="UP000813462">
    <property type="component" value="Unassembled WGS sequence"/>
</dbReference>
<protein>
    <submittedName>
        <fullName evidence="7">Uncharacterized protein</fullName>
    </submittedName>
</protein>
<evidence type="ECO:0000313" key="8">
    <source>
        <dbReference type="Proteomes" id="UP000813462"/>
    </source>
</evidence>
<dbReference type="PANTHER" id="PTHR31541:SF25">
    <property type="entry name" value="GAMMA-GLIADIN B"/>
    <property type="match status" value="1"/>
</dbReference>
<comment type="caution">
    <text evidence="7">The sequence shown here is derived from an EMBL/GenBank/DDBJ whole genome shotgun (WGS) entry which is preliminary data.</text>
</comment>
<dbReference type="InterPro" id="IPR015300">
    <property type="entry name" value="DNA-bd_pseudobarrel_sf"/>
</dbReference>
<feature type="region of interest" description="Disordered" evidence="6">
    <location>
        <begin position="66"/>
        <end position="85"/>
    </location>
</feature>
<proteinExistence type="predicted"/>
<comment type="subcellular location">
    <subcellularLocation>
        <location evidence="1">Nucleus</location>
    </subcellularLocation>
</comment>
<keyword evidence="4" id="KW-0804">Transcription</keyword>
<dbReference type="Pfam" id="PF03754">
    <property type="entry name" value="At2g31720-like"/>
    <property type="match status" value="1"/>
</dbReference>
<evidence type="ECO:0000313" key="7">
    <source>
        <dbReference type="EMBL" id="KAH7533891.1"/>
    </source>
</evidence>
<dbReference type="Gene3D" id="2.40.330.10">
    <property type="entry name" value="DNA-binding pseudobarrel domain"/>
    <property type="match status" value="1"/>
</dbReference>
<dbReference type="SUPFAM" id="SSF101936">
    <property type="entry name" value="DNA-binding pseudobarrel domain"/>
    <property type="match status" value="1"/>
</dbReference>
<reference evidence="7" key="1">
    <citation type="journal article" date="2021" name="Front. Plant Sci.">
        <title>Chromosome-Scale Genome Assembly for Chinese Sour Jujube and Insights Into Its Genome Evolution and Domestication Signature.</title>
        <authorList>
            <person name="Shen L.-Y."/>
            <person name="Luo H."/>
            <person name="Wang X.-L."/>
            <person name="Wang X.-M."/>
            <person name="Qiu X.-J."/>
            <person name="Liu H."/>
            <person name="Zhou S.-S."/>
            <person name="Jia K.-H."/>
            <person name="Nie S."/>
            <person name="Bao Y.-T."/>
            <person name="Zhang R.-G."/>
            <person name="Yun Q.-Z."/>
            <person name="Chai Y.-H."/>
            <person name="Lu J.-Y."/>
            <person name="Li Y."/>
            <person name="Zhao S.-W."/>
            <person name="Mao J.-F."/>
            <person name="Jia S.-G."/>
            <person name="Mao Y.-M."/>
        </authorList>
    </citation>
    <scope>NUCLEOTIDE SEQUENCE</scope>
    <source>
        <strain evidence="7">AT0</strain>
        <tissue evidence="7">Leaf</tissue>
    </source>
</reference>
<evidence type="ECO:0000256" key="1">
    <source>
        <dbReference type="ARBA" id="ARBA00004123"/>
    </source>
</evidence>
<organism evidence="7 8">
    <name type="scientific">Ziziphus jujuba var. spinosa</name>
    <dbReference type="NCBI Taxonomy" id="714518"/>
    <lineage>
        <taxon>Eukaryota</taxon>
        <taxon>Viridiplantae</taxon>
        <taxon>Streptophyta</taxon>
        <taxon>Embryophyta</taxon>
        <taxon>Tracheophyta</taxon>
        <taxon>Spermatophyta</taxon>
        <taxon>Magnoliopsida</taxon>
        <taxon>eudicotyledons</taxon>
        <taxon>Gunneridae</taxon>
        <taxon>Pentapetalae</taxon>
        <taxon>rosids</taxon>
        <taxon>fabids</taxon>
        <taxon>Rosales</taxon>
        <taxon>Rhamnaceae</taxon>
        <taxon>Paliureae</taxon>
        <taxon>Ziziphus</taxon>
    </lineage>
</organism>
<dbReference type="GO" id="GO:0003677">
    <property type="term" value="F:DNA binding"/>
    <property type="evidence" value="ECO:0007669"/>
    <property type="project" value="UniProtKB-KW"/>
</dbReference>
<accession>A0A978VLC2</accession>
<dbReference type="InterPro" id="IPR005508">
    <property type="entry name" value="At2g31720-like"/>
</dbReference>
<dbReference type="EMBL" id="JAEACU010000004">
    <property type="protein sequence ID" value="KAH7533891.1"/>
    <property type="molecule type" value="Genomic_DNA"/>
</dbReference>
<evidence type="ECO:0000256" key="2">
    <source>
        <dbReference type="ARBA" id="ARBA00023015"/>
    </source>
</evidence>
<evidence type="ECO:0000256" key="6">
    <source>
        <dbReference type="SAM" id="MobiDB-lite"/>
    </source>
</evidence>
<keyword evidence="3" id="KW-0238">DNA-binding</keyword>
<evidence type="ECO:0000256" key="5">
    <source>
        <dbReference type="ARBA" id="ARBA00023242"/>
    </source>
</evidence>
<evidence type="ECO:0000256" key="4">
    <source>
        <dbReference type="ARBA" id="ARBA00023163"/>
    </source>
</evidence>
<dbReference type="AlphaFoldDB" id="A0A978VLC2"/>
<sequence length="312" mass="35667">MNTNVSPQWWCVSNKGMLQLADGSWVVSEIDVEDYNFSVVRQTDEELWYGLNLLATVSVQILESMSTKKSTSGHPKSGIPINFPKKKRSNIRLKKKSKTSPIEGQPNLKISSDSSSYNSNIVSNNCFFQEHHGHHKMTNEQLIMMRKMNMIEEEEDDQGPNSKPELSRGLLGRIQEMGGSDIKLVIQKKLYKSDLERDNNSLSMPWNELKSEFLSPEEKTLLNTKRENNNRHEGIEVLVIEPNQNVSQLCLEKWDSNDNSSSYVLTKTWYDVARNNNLEVDDIVQVWSFRVNSDLSFVVVNLSSQQSCTTSI</sequence>
<evidence type="ECO:0000256" key="3">
    <source>
        <dbReference type="ARBA" id="ARBA00023125"/>
    </source>
</evidence>
<dbReference type="PANTHER" id="PTHR31541">
    <property type="entry name" value="B3 DOMAIN PLANT PROTEIN-RELATED"/>
    <property type="match status" value="1"/>
</dbReference>
<gene>
    <name evidence="7" type="ORF">FEM48_Zijuj04G0179700</name>
</gene>
<keyword evidence="5" id="KW-0539">Nucleus</keyword>
<name>A0A978VLC2_ZIZJJ</name>
<dbReference type="GO" id="GO:0005634">
    <property type="term" value="C:nucleus"/>
    <property type="evidence" value="ECO:0007669"/>
    <property type="project" value="UniProtKB-SubCell"/>
</dbReference>
<feature type="region of interest" description="Disordered" evidence="6">
    <location>
        <begin position="90"/>
        <end position="115"/>
    </location>
</feature>
<keyword evidence="2" id="KW-0805">Transcription regulation</keyword>